<dbReference type="RefSeq" id="WP_380718255.1">
    <property type="nucleotide sequence ID" value="NZ_JBHSGI010000024.1"/>
</dbReference>
<dbReference type="EMBL" id="JBHSGI010000024">
    <property type="protein sequence ID" value="MFC4669841.1"/>
    <property type="molecule type" value="Genomic_DNA"/>
</dbReference>
<dbReference type="InterPro" id="IPR027417">
    <property type="entry name" value="P-loop_NTPase"/>
</dbReference>
<reference evidence="2" key="1">
    <citation type="journal article" date="2019" name="Int. J. Syst. Evol. Microbiol.">
        <title>The Global Catalogue of Microorganisms (GCM) 10K type strain sequencing project: providing services to taxonomists for standard genome sequencing and annotation.</title>
        <authorList>
            <consortium name="The Broad Institute Genomics Platform"/>
            <consortium name="The Broad Institute Genome Sequencing Center for Infectious Disease"/>
            <person name="Wu L."/>
            <person name="Ma J."/>
        </authorList>
    </citation>
    <scope>NUCLEOTIDE SEQUENCE [LARGE SCALE GENOMIC DNA]</scope>
    <source>
        <strain evidence="2">CGMCC 4.7283</strain>
    </source>
</reference>
<protein>
    <submittedName>
        <fullName evidence="1">AAA family ATPase</fullName>
    </submittedName>
</protein>
<evidence type="ECO:0000313" key="1">
    <source>
        <dbReference type="EMBL" id="MFC4669841.1"/>
    </source>
</evidence>
<dbReference type="Gene3D" id="3.40.50.300">
    <property type="entry name" value="P-loop containing nucleotide triphosphate hydrolases"/>
    <property type="match status" value="3"/>
</dbReference>
<sequence length="199" mass="21331">MSLDRLETLVRALPKAQARILIALAGPPAAGKSILAAALVDRLGPGAVCVPMDGFHLDNHVLAARGLLHRKGAPQTFDTGGLVHAMHRLVHEAEMSLPDFDRTLDCSIAGRIAVTAGHRIVVVEGNYLACAEPPWAALASLWSLVVFVDSPDAVLRARLLARWRAQGLDADAAQRRTDANDMANVAFVRRSRMPGILTL</sequence>
<dbReference type="Proteomes" id="UP001595973">
    <property type="component" value="Unassembled WGS sequence"/>
</dbReference>
<proteinExistence type="predicted"/>
<dbReference type="Pfam" id="PF13671">
    <property type="entry name" value="AAA_33"/>
    <property type="match status" value="1"/>
</dbReference>
<accession>A0ABV9KJU1</accession>
<evidence type="ECO:0000313" key="2">
    <source>
        <dbReference type="Proteomes" id="UP001595973"/>
    </source>
</evidence>
<comment type="caution">
    <text evidence="1">The sequence shown here is derived from an EMBL/GenBank/DDBJ whole genome shotgun (WGS) entry which is preliminary data.</text>
</comment>
<organism evidence="1 2">
    <name type="scientific">Seohaeicola nanhaiensis</name>
    <dbReference type="NCBI Taxonomy" id="1387282"/>
    <lineage>
        <taxon>Bacteria</taxon>
        <taxon>Pseudomonadati</taxon>
        <taxon>Pseudomonadota</taxon>
        <taxon>Alphaproteobacteria</taxon>
        <taxon>Rhodobacterales</taxon>
        <taxon>Roseobacteraceae</taxon>
        <taxon>Seohaeicola</taxon>
    </lineage>
</organism>
<name>A0ABV9KJU1_9RHOB</name>
<dbReference type="SUPFAM" id="SSF52540">
    <property type="entry name" value="P-loop containing nucleoside triphosphate hydrolases"/>
    <property type="match status" value="1"/>
</dbReference>
<gene>
    <name evidence="1" type="ORF">ACFO5X_14855</name>
</gene>
<keyword evidence="2" id="KW-1185">Reference proteome</keyword>
<dbReference type="PANTHER" id="PTHR10285">
    <property type="entry name" value="URIDINE KINASE"/>
    <property type="match status" value="1"/>
</dbReference>